<protein>
    <submittedName>
        <fullName evidence="1">Uncharacterized protein</fullName>
    </submittedName>
</protein>
<keyword evidence="2" id="KW-1185">Reference proteome</keyword>
<evidence type="ECO:0000313" key="2">
    <source>
        <dbReference type="Proteomes" id="UP000831701"/>
    </source>
</evidence>
<sequence>MRLLCSISRYLANTMEEDEEESKYEIFPWALGKNWRKQFPRFLKQRDKLWARIEYRAAVSRRCCEEVMAIVPSHFVWQRVRSEQHSGARRHYGDQDHTRIPRGPSASPVSCSLCLRGVRFDQGPGSSSLPRGSSALSPNHSFPHPVTSTLSLETTQPRAAASHRKAMDTKSQAHCSSSCCCTEVVPSKCQLYRIRVS</sequence>
<dbReference type="EMBL" id="CM041539">
    <property type="protein sequence ID" value="KAI3367257.1"/>
    <property type="molecule type" value="Genomic_DNA"/>
</dbReference>
<organism evidence="1 2">
    <name type="scientific">Scortum barcoo</name>
    <name type="common">barcoo grunter</name>
    <dbReference type="NCBI Taxonomy" id="214431"/>
    <lineage>
        <taxon>Eukaryota</taxon>
        <taxon>Metazoa</taxon>
        <taxon>Chordata</taxon>
        <taxon>Craniata</taxon>
        <taxon>Vertebrata</taxon>
        <taxon>Euteleostomi</taxon>
        <taxon>Actinopterygii</taxon>
        <taxon>Neopterygii</taxon>
        <taxon>Teleostei</taxon>
        <taxon>Neoteleostei</taxon>
        <taxon>Acanthomorphata</taxon>
        <taxon>Eupercaria</taxon>
        <taxon>Centrarchiformes</taxon>
        <taxon>Terapontoidei</taxon>
        <taxon>Terapontidae</taxon>
        <taxon>Scortum</taxon>
    </lineage>
</organism>
<gene>
    <name evidence="1" type="ORF">L3Q82_008309</name>
</gene>
<dbReference type="Proteomes" id="UP000831701">
    <property type="component" value="Chromosome 9"/>
</dbReference>
<accession>A0ACB8WH37</accession>
<comment type="caution">
    <text evidence="1">The sequence shown here is derived from an EMBL/GenBank/DDBJ whole genome shotgun (WGS) entry which is preliminary data.</text>
</comment>
<name>A0ACB8WH37_9TELE</name>
<evidence type="ECO:0000313" key="1">
    <source>
        <dbReference type="EMBL" id="KAI3367257.1"/>
    </source>
</evidence>
<proteinExistence type="predicted"/>
<reference evidence="1" key="1">
    <citation type="submission" date="2022-04" db="EMBL/GenBank/DDBJ databases">
        <title>Jade perch genome.</title>
        <authorList>
            <person name="Chao B."/>
        </authorList>
    </citation>
    <scope>NUCLEOTIDE SEQUENCE</scope>
    <source>
        <strain evidence="1">CB-2022</strain>
    </source>
</reference>